<dbReference type="Pfam" id="PF13528">
    <property type="entry name" value="Glyco_trans_1_3"/>
    <property type="match status" value="1"/>
</dbReference>
<reference evidence="1 2" key="1">
    <citation type="submission" date="2011-11" db="EMBL/GenBank/DDBJ databases">
        <title>Improved High-Quality Draft sequence of Beggiatoa alba B18lD.</title>
        <authorList>
            <consortium name="US DOE Joint Genome Institute"/>
            <person name="Lucas S."/>
            <person name="Han J."/>
            <person name="Lapidus A."/>
            <person name="Cheng J.-F."/>
            <person name="Goodwin L."/>
            <person name="Pitluck S."/>
            <person name="Peters L."/>
            <person name="Mikhailova N."/>
            <person name="Held B."/>
            <person name="Detter J.C."/>
            <person name="Han C."/>
            <person name="Tapia R."/>
            <person name="Land M."/>
            <person name="Hauser L."/>
            <person name="Kyrpides N."/>
            <person name="Ivanova N."/>
            <person name="Pagani I."/>
            <person name="Samuel K."/>
            <person name="Teske A."/>
            <person name="Mueller J."/>
            <person name="Woyke T."/>
        </authorList>
    </citation>
    <scope>NUCLEOTIDE SEQUENCE [LARGE SCALE GENOMIC DNA]</scope>
    <source>
        <strain evidence="1 2">B18LD</strain>
    </source>
</reference>
<evidence type="ECO:0000313" key="2">
    <source>
        <dbReference type="Proteomes" id="UP000005744"/>
    </source>
</evidence>
<dbReference type="AlphaFoldDB" id="I3CG23"/>
<name>I3CG23_9GAMM</name>
<dbReference type="InterPro" id="IPR053205">
    <property type="entry name" value="GHMP_kinase_L-arabinokinase"/>
</dbReference>
<evidence type="ECO:0008006" key="3">
    <source>
        <dbReference type="Google" id="ProtNLM"/>
    </source>
</evidence>
<dbReference type="HOGENOM" id="CLU_044082_0_0_6"/>
<sequence>MAISPYKLVINQLLTMYFSPHLAYFITGHGYGHGVRSCAIINALPLSTQITIISSLPREFFQREISRPFHLISQAIDCGCVQQDTVYIDKQATLATYAQINAQRETLITEYATLLQKLAVTLVIADIAPLAFPIAHRAKIPAFAITNFNWWDIYQPFLTDYPQYQHLLQQIATDYALATCALCLSPSLPMQVFPTRHEVGILFRQGAVKRAVIAQRLGLNPAKKWVLVYIGNYGLAGVQWEKLAAFNEFEFFGIEPLENAPANYHLIPADKVGLAYADFTASADVILGKLGYGLVSECLGLGKPVLFLKREDFAEYDCLKQRLLKTQQGIEITETQLRELAILEALQTLCARDYSPVTQNALDEIIQLINQAHKVI</sequence>
<dbReference type="STRING" id="395493.BegalDRAFT_1688"/>
<dbReference type="SUPFAM" id="SSF53756">
    <property type="entry name" value="UDP-Glycosyltransferase/glycogen phosphorylase"/>
    <property type="match status" value="1"/>
</dbReference>
<dbReference type="PANTHER" id="PTHR38134:SF2">
    <property type="entry name" value="GALACTOKINASE"/>
    <property type="match status" value="1"/>
</dbReference>
<keyword evidence="2" id="KW-1185">Reference proteome</keyword>
<evidence type="ECO:0000313" key="1">
    <source>
        <dbReference type="EMBL" id="EIJ42566.1"/>
    </source>
</evidence>
<dbReference type="Proteomes" id="UP000005744">
    <property type="component" value="Unassembled WGS sequence"/>
</dbReference>
<protein>
    <recommendedName>
        <fullName evidence="3">Glycosyl transferase</fullName>
    </recommendedName>
</protein>
<dbReference type="EMBL" id="JH600070">
    <property type="protein sequence ID" value="EIJ42566.1"/>
    <property type="molecule type" value="Genomic_DNA"/>
</dbReference>
<proteinExistence type="predicted"/>
<dbReference type="eggNOG" id="COG4671">
    <property type="taxonomic scope" value="Bacteria"/>
</dbReference>
<dbReference type="PANTHER" id="PTHR38134">
    <property type="entry name" value="SLR1395 PROTEIN"/>
    <property type="match status" value="1"/>
</dbReference>
<accession>I3CG23</accession>
<organism evidence="1 2">
    <name type="scientific">Beggiatoa alba B18LD</name>
    <dbReference type="NCBI Taxonomy" id="395493"/>
    <lineage>
        <taxon>Bacteria</taxon>
        <taxon>Pseudomonadati</taxon>
        <taxon>Pseudomonadota</taxon>
        <taxon>Gammaproteobacteria</taxon>
        <taxon>Thiotrichales</taxon>
        <taxon>Thiotrichaceae</taxon>
        <taxon>Beggiatoa</taxon>
    </lineage>
</organism>
<gene>
    <name evidence="1" type="ORF">BegalDRAFT_1688</name>
</gene>